<keyword evidence="2" id="KW-0238">DNA-binding</keyword>
<evidence type="ECO:0000313" key="2">
    <source>
        <dbReference type="EMBL" id="KAJ6447101.1"/>
    </source>
</evidence>
<evidence type="ECO:0000256" key="1">
    <source>
        <dbReference type="SAM" id="SignalP"/>
    </source>
</evidence>
<dbReference type="GO" id="GO:0003677">
    <property type="term" value="F:DNA binding"/>
    <property type="evidence" value="ECO:0007669"/>
    <property type="project" value="UniProtKB-KW"/>
</dbReference>
<keyword evidence="1" id="KW-0732">Signal</keyword>
<gene>
    <name evidence="2" type="ORF">O9K51_01876</name>
</gene>
<comment type="caution">
    <text evidence="2">The sequence shown here is derived from an EMBL/GenBank/DDBJ whole genome shotgun (WGS) entry which is preliminary data.</text>
</comment>
<organism evidence="2 3">
    <name type="scientific">Purpureocillium lavendulum</name>
    <dbReference type="NCBI Taxonomy" id="1247861"/>
    <lineage>
        <taxon>Eukaryota</taxon>
        <taxon>Fungi</taxon>
        <taxon>Dikarya</taxon>
        <taxon>Ascomycota</taxon>
        <taxon>Pezizomycotina</taxon>
        <taxon>Sordariomycetes</taxon>
        <taxon>Hypocreomycetidae</taxon>
        <taxon>Hypocreales</taxon>
        <taxon>Ophiocordycipitaceae</taxon>
        <taxon>Purpureocillium</taxon>
    </lineage>
</organism>
<dbReference type="AlphaFoldDB" id="A0AB34G9E2"/>
<feature type="chain" id="PRO_5044201912" evidence="1">
    <location>
        <begin position="18"/>
        <end position="120"/>
    </location>
</feature>
<dbReference type="Proteomes" id="UP001163105">
    <property type="component" value="Unassembled WGS sequence"/>
</dbReference>
<reference evidence="2" key="1">
    <citation type="submission" date="2023-01" db="EMBL/GenBank/DDBJ databases">
        <title>The growth and conidiation of Purpureocillium lavendulum are regulated by nitrogen source and histone H3K14 acetylation.</title>
        <authorList>
            <person name="Tang P."/>
            <person name="Han J."/>
            <person name="Zhang C."/>
            <person name="Tang P."/>
            <person name="Qi F."/>
            <person name="Zhang K."/>
            <person name="Liang L."/>
        </authorList>
    </citation>
    <scope>NUCLEOTIDE SEQUENCE</scope>
    <source>
        <strain evidence="2">YMF1.00683</strain>
    </source>
</reference>
<accession>A0AB34G9E2</accession>
<proteinExistence type="predicted"/>
<dbReference type="EMBL" id="JAQHRD010000001">
    <property type="protein sequence ID" value="KAJ6447101.1"/>
    <property type="molecule type" value="Genomic_DNA"/>
</dbReference>
<feature type="signal peptide" evidence="1">
    <location>
        <begin position="1"/>
        <end position="17"/>
    </location>
</feature>
<keyword evidence="3" id="KW-1185">Reference proteome</keyword>
<protein>
    <submittedName>
        <fullName evidence="2">DNA-binding protein hgh1 protein</fullName>
    </submittedName>
</protein>
<sequence length="120" mass="13073">MKISTILAAVFVTVATAKSCNRGGVYCGSSLLRKGKARSLLCRTALALKNFTSADKRRFLPPGNYREHIKETLKSAGVSQDERHIQNSKFDCLSGGDIKYREFCASGCGGTDSKDPDYCL</sequence>
<name>A0AB34G9E2_9HYPO</name>
<evidence type="ECO:0000313" key="3">
    <source>
        <dbReference type="Proteomes" id="UP001163105"/>
    </source>
</evidence>